<evidence type="ECO:0000256" key="1">
    <source>
        <dbReference type="SAM" id="MobiDB-lite"/>
    </source>
</evidence>
<gene>
    <name evidence="3" type="ORF">RUM44_003985</name>
</gene>
<evidence type="ECO:0000313" key="4">
    <source>
        <dbReference type="Proteomes" id="UP001359485"/>
    </source>
</evidence>
<keyword evidence="2" id="KW-1133">Transmembrane helix</keyword>
<feature type="compositionally biased region" description="Polar residues" evidence="1">
    <location>
        <begin position="95"/>
        <end position="105"/>
    </location>
</feature>
<evidence type="ECO:0000256" key="2">
    <source>
        <dbReference type="SAM" id="Phobius"/>
    </source>
</evidence>
<feature type="transmembrane region" description="Helical" evidence="2">
    <location>
        <begin position="21"/>
        <end position="38"/>
    </location>
</feature>
<dbReference type="Proteomes" id="UP001359485">
    <property type="component" value="Unassembled WGS sequence"/>
</dbReference>
<keyword evidence="2" id="KW-0472">Membrane</keyword>
<protein>
    <submittedName>
        <fullName evidence="3">Uncharacterized protein</fullName>
    </submittedName>
</protein>
<dbReference type="EMBL" id="JAWJWF010000004">
    <property type="protein sequence ID" value="KAK6633383.1"/>
    <property type="molecule type" value="Genomic_DNA"/>
</dbReference>
<keyword evidence="4" id="KW-1185">Reference proteome</keyword>
<comment type="caution">
    <text evidence="3">The sequence shown here is derived from an EMBL/GenBank/DDBJ whole genome shotgun (WGS) entry which is preliminary data.</text>
</comment>
<evidence type="ECO:0000313" key="3">
    <source>
        <dbReference type="EMBL" id="KAK6633383.1"/>
    </source>
</evidence>
<organism evidence="3 4">
    <name type="scientific">Polyplax serrata</name>
    <name type="common">Common mouse louse</name>
    <dbReference type="NCBI Taxonomy" id="468196"/>
    <lineage>
        <taxon>Eukaryota</taxon>
        <taxon>Metazoa</taxon>
        <taxon>Ecdysozoa</taxon>
        <taxon>Arthropoda</taxon>
        <taxon>Hexapoda</taxon>
        <taxon>Insecta</taxon>
        <taxon>Pterygota</taxon>
        <taxon>Neoptera</taxon>
        <taxon>Paraneoptera</taxon>
        <taxon>Psocodea</taxon>
        <taxon>Troctomorpha</taxon>
        <taxon>Phthiraptera</taxon>
        <taxon>Anoplura</taxon>
        <taxon>Polyplacidae</taxon>
        <taxon>Polyplax</taxon>
    </lineage>
</organism>
<reference evidence="3 4" key="1">
    <citation type="submission" date="2023-09" db="EMBL/GenBank/DDBJ databases">
        <title>Genomes of two closely related lineages of the louse Polyplax serrata with different host specificities.</title>
        <authorList>
            <person name="Martinu J."/>
            <person name="Tarabai H."/>
            <person name="Stefka J."/>
            <person name="Hypsa V."/>
        </authorList>
    </citation>
    <scope>NUCLEOTIDE SEQUENCE [LARGE SCALE GENOMIC DNA]</scope>
    <source>
        <strain evidence="3">98ZLc_SE</strain>
    </source>
</reference>
<feature type="transmembrane region" description="Helical" evidence="2">
    <location>
        <begin position="58"/>
        <end position="77"/>
    </location>
</feature>
<name>A0ABR1B1I5_POLSC</name>
<feature type="compositionally biased region" description="Basic and acidic residues" evidence="1">
    <location>
        <begin position="83"/>
        <end position="93"/>
    </location>
</feature>
<accession>A0ABR1B1I5</accession>
<proteinExistence type="predicted"/>
<feature type="region of interest" description="Disordered" evidence="1">
    <location>
        <begin position="83"/>
        <end position="105"/>
    </location>
</feature>
<sequence>MSSSNEVRNDLSEERPLNGKMNYVVIITAKLGSMWYLTANPCDLTTNYKFSVPVLDRILLIMSYYITYKLHAVMITYQSMDSSHEKRTDEKCAPRSTSNKLQQRW</sequence>
<keyword evidence="2" id="KW-0812">Transmembrane</keyword>